<reference evidence="2 3" key="1">
    <citation type="journal article" date="2014" name="Nat. Genet.">
        <title>Genome sequence of the hot pepper provides insights into the evolution of pungency in Capsicum species.</title>
        <authorList>
            <person name="Kim S."/>
            <person name="Park M."/>
            <person name="Yeom S.I."/>
            <person name="Kim Y.M."/>
            <person name="Lee J.M."/>
            <person name="Lee H.A."/>
            <person name="Seo E."/>
            <person name="Choi J."/>
            <person name="Cheong K."/>
            <person name="Kim K.T."/>
            <person name="Jung K."/>
            <person name="Lee G.W."/>
            <person name="Oh S.K."/>
            <person name="Bae C."/>
            <person name="Kim S.B."/>
            <person name="Lee H.Y."/>
            <person name="Kim S.Y."/>
            <person name="Kim M.S."/>
            <person name="Kang B.C."/>
            <person name="Jo Y.D."/>
            <person name="Yang H.B."/>
            <person name="Jeong H.J."/>
            <person name="Kang W.H."/>
            <person name="Kwon J.K."/>
            <person name="Shin C."/>
            <person name="Lim J.Y."/>
            <person name="Park J.H."/>
            <person name="Huh J.H."/>
            <person name="Kim J.S."/>
            <person name="Kim B.D."/>
            <person name="Cohen O."/>
            <person name="Paran I."/>
            <person name="Suh M.C."/>
            <person name="Lee S.B."/>
            <person name="Kim Y.K."/>
            <person name="Shin Y."/>
            <person name="Noh S.J."/>
            <person name="Park J."/>
            <person name="Seo Y.S."/>
            <person name="Kwon S.Y."/>
            <person name="Kim H.A."/>
            <person name="Park J.M."/>
            <person name="Kim H.J."/>
            <person name="Choi S.B."/>
            <person name="Bosland P.W."/>
            <person name="Reeves G."/>
            <person name="Jo S.H."/>
            <person name="Lee B.W."/>
            <person name="Cho H.T."/>
            <person name="Choi H.S."/>
            <person name="Lee M.S."/>
            <person name="Yu Y."/>
            <person name="Do Choi Y."/>
            <person name="Park B.S."/>
            <person name="van Deynze A."/>
            <person name="Ashrafi H."/>
            <person name="Hill T."/>
            <person name="Kim W.T."/>
            <person name="Pai H.S."/>
            <person name="Ahn H.K."/>
            <person name="Yeam I."/>
            <person name="Giovannoni J.J."/>
            <person name="Rose J.K."/>
            <person name="Sorensen I."/>
            <person name="Lee S.J."/>
            <person name="Kim R.W."/>
            <person name="Choi I.Y."/>
            <person name="Choi B.S."/>
            <person name="Lim J.S."/>
            <person name="Lee Y.H."/>
            <person name="Choi D."/>
        </authorList>
    </citation>
    <scope>NUCLEOTIDE SEQUENCE [LARGE SCALE GENOMIC DNA]</scope>
    <source>
        <strain evidence="3">cv. CM334</strain>
    </source>
</reference>
<dbReference type="EMBL" id="AYRZ02000005">
    <property type="protein sequence ID" value="PHT81898.1"/>
    <property type="molecule type" value="Genomic_DNA"/>
</dbReference>
<evidence type="ECO:0000256" key="1">
    <source>
        <dbReference type="ARBA" id="ARBA00010582"/>
    </source>
</evidence>
<keyword evidence="3" id="KW-1185">Reference proteome</keyword>
<dbReference type="Pfam" id="PF02704">
    <property type="entry name" value="GASA"/>
    <property type="match status" value="1"/>
</dbReference>
<gene>
    <name evidence="2" type="ORF">T459_14913</name>
</gene>
<dbReference type="Proteomes" id="UP000222542">
    <property type="component" value="Unassembled WGS sequence"/>
</dbReference>
<proteinExistence type="inferred from homology"/>
<organism evidence="2 3">
    <name type="scientific">Capsicum annuum</name>
    <name type="common">Capsicum pepper</name>
    <dbReference type="NCBI Taxonomy" id="4072"/>
    <lineage>
        <taxon>Eukaryota</taxon>
        <taxon>Viridiplantae</taxon>
        <taxon>Streptophyta</taxon>
        <taxon>Embryophyta</taxon>
        <taxon>Tracheophyta</taxon>
        <taxon>Spermatophyta</taxon>
        <taxon>Magnoliopsida</taxon>
        <taxon>eudicotyledons</taxon>
        <taxon>Gunneridae</taxon>
        <taxon>Pentapetalae</taxon>
        <taxon>asterids</taxon>
        <taxon>lamiids</taxon>
        <taxon>Solanales</taxon>
        <taxon>Solanaceae</taxon>
        <taxon>Solanoideae</taxon>
        <taxon>Capsiceae</taxon>
        <taxon>Capsicum</taxon>
    </lineage>
</organism>
<protein>
    <submittedName>
        <fullName evidence="2">Gibberellin-regulated protein 4</fullName>
    </submittedName>
</protein>
<reference evidence="2 3" key="2">
    <citation type="journal article" date="2017" name="Genome Biol.">
        <title>New reference genome sequences of hot pepper reveal the massive evolution of plant disease-resistance genes by retroduplication.</title>
        <authorList>
            <person name="Kim S."/>
            <person name="Park J."/>
            <person name="Yeom S.I."/>
            <person name="Kim Y.M."/>
            <person name="Seo E."/>
            <person name="Kim K.T."/>
            <person name="Kim M.S."/>
            <person name="Lee J.M."/>
            <person name="Cheong K."/>
            <person name="Shin H.S."/>
            <person name="Kim S.B."/>
            <person name="Han K."/>
            <person name="Lee J."/>
            <person name="Park M."/>
            <person name="Lee H.A."/>
            <person name="Lee H.Y."/>
            <person name="Lee Y."/>
            <person name="Oh S."/>
            <person name="Lee J.H."/>
            <person name="Choi E."/>
            <person name="Choi E."/>
            <person name="Lee S.E."/>
            <person name="Jeon J."/>
            <person name="Kim H."/>
            <person name="Choi G."/>
            <person name="Song H."/>
            <person name="Lee J."/>
            <person name="Lee S.C."/>
            <person name="Kwon J.K."/>
            <person name="Lee H.Y."/>
            <person name="Koo N."/>
            <person name="Hong Y."/>
            <person name="Kim R.W."/>
            <person name="Kang W.H."/>
            <person name="Huh J.H."/>
            <person name="Kang B.C."/>
            <person name="Yang T.J."/>
            <person name="Lee Y.H."/>
            <person name="Bennetzen J.L."/>
            <person name="Choi D."/>
        </authorList>
    </citation>
    <scope>NUCLEOTIDE SEQUENCE [LARGE SCALE GENOMIC DNA]</scope>
    <source>
        <strain evidence="3">cv. CM334</strain>
    </source>
</reference>
<dbReference type="PANTHER" id="PTHR23201">
    <property type="entry name" value="EXTENSIN, PROLINE-RICH PROTEIN"/>
    <property type="match status" value="1"/>
</dbReference>
<dbReference type="STRING" id="4072.A0A2G2ZIR7"/>
<dbReference type="Gramene" id="PHT81898">
    <property type="protein sequence ID" value="PHT81898"/>
    <property type="gene ID" value="T459_14913"/>
</dbReference>
<comment type="caution">
    <text evidence="2">The sequence shown here is derived from an EMBL/GenBank/DDBJ whole genome shotgun (WGS) entry which is preliminary data.</text>
</comment>
<dbReference type="InterPro" id="IPR003854">
    <property type="entry name" value="GASA"/>
</dbReference>
<sequence length="64" mass="7120">MVGVQIVSQSVPTDVQQHHTKPCMFFYKKCCAKCVCVSLGTHGNKETCPCYNKWKTKEGGPKCP</sequence>
<evidence type="ECO:0000313" key="3">
    <source>
        <dbReference type="Proteomes" id="UP000222542"/>
    </source>
</evidence>
<name>A0A2G2ZIR7_CAPAN</name>
<accession>A0A2G2ZIR7</accession>
<evidence type="ECO:0000313" key="2">
    <source>
        <dbReference type="EMBL" id="PHT81898.1"/>
    </source>
</evidence>
<dbReference type="AlphaFoldDB" id="A0A2G2ZIR7"/>
<comment type="similarity">
    <text evidence="1">Belongs to the GASA family.</text>
</comment>
<dbReference type="PANTHER" id="PTHR23201:SF92">
    <property type="entry name" value="GIBBERELLIN-REGULATED PROTEIN 12"/>
    <property type="match status" value="1"/>
</dbReference>